<dbReference type="AlphaFoldDB" id="A0A1I7XMT9"/>
<sequence>MSTLSHYTPHHYLVLLAFSTFFAARSPLHFSNTKLPSSSMASDAMKHAVNMWDGDIVCIFNVPCHLDLLLILKMSVSLTCF</sequence>
<name>A0A1I7XMT9_HETBA</name>
<dbReference type="WBParaSite" id="Hba_19047">
    <property type="protein sequence ID" value="Hba_19047"/>
    <property type="gene ID" value="Hba_19047"/>
</dbReference>
<evidence type="ECO:0000313" key="2">
    <source>
        <dbReference type="WBParaSite" id="Hba_19047"/>
    </source>
</evidence>
<dbReference type="Proteomes" id="UP000095283">
    <property type="component" value="Unplaced"/>
</dbReference>
<organism evidence="1 2">
    <name type="scientific">Heterorhabditis bacteriophora</name>
    <name type="common">Entomopathogenic nematode worm</name>
    <dbReference type="NCBI Taxonomy" id="37862"/>
    <lineage>
        <taxon>Eukaryota</taxon>
        <taxon>Metazoa</taxon>
        <taxon>Ecdysozoa</taxon>
        <taxon>Nematoda</taxon>
        <taxon>Chromadorea</taxon>
        <taxon>Rhabditida</taxon>
        <taxon>Rhabditina</taxon>
        <taxon>Rhabditomorpha</taxon>
        <taxon>Strongyloidea</taxon>
        <taxon>Heterorhabditidae</taxon>
        <taxon>Heterorhabditis</taxon>
    </lineage>
</organism>
<reference evidence="2" key="1">
    <citation type="submission" date="2016-11" db="UniProtKB">
        <authorList>
            <consortium name="WormBaseParasite"/>
        </authorList>
    </citation>
    <scope>IDENTIFICATION</scope>
</reference>
<protein>
    <submittedName>
        <fullName evidence="2">Secreted protein</fullName>
    </submittedName>
</protein>
<accession>A0A1I7XMT9</accession>
<keyword evidence="1" id="KW-1185">Reference proteome</keyword>
<evidence type="ECO:0000313" key="1">
    <source>
        <dbReference type="Proteomes" id="UP000095283"/>
    </source>
</evidence>
<proteinExistence type="predicted"/>